<organism evidence="1 2">
    <name type="scientific">Polyangium fumosum</name>
    <dbReference type="NCBI Taxonomy" id="889272"/>
    <lineage>
        <taxon>Bacteria</taxon>
        <taxon>Pseudomonadati</taxon>
        <taxon>Myxococcota</taxon>
        <taxon>Polyangia</taxon>
        <taxon>Polyangiales</taxon>
        <taxon>Polyangiaceae</taxon>
        <taxon>Polyangium</taxon>
    </lineage>
</organism>
<sequence>MTTKDFLTLSHAELRSLLERGHPIDPSALDDSEYRGVSLGLPAPIVALTWLTFRKTFHRDPRTGALRGWNVRMQQAGLDGPREPMRDAKGKPRCFGFYEVGDGRAYDIPVAARHGLVIDYNRAHENPRFDPIRLGRDPLVSLDEGRVERLLGWTYLDLGLARVNTPSYFLLEREGPLSYIP</sequence>
<protein>
    <submittedName>
        <fullName evidence="1">Uncharacterized protein</fullName>
    </submittedName>
</protein>
<dbReference type="AlphaFoldDB" id="A0A4V5PMQ4"/>
<gene>
    <name evidence="1" type="ORF">E8A74_20020</name>
</gene>
<proteinExistence type="predicted"/>
<dbReference type="EMBL" id="SSMQ01000020">
    <property type="protein sequence ID" value="TKD06218.1"/>
    <property type="molecule type" value="Genomic_DNA"/>
</dbReference>
<reference evidence="1 2" key="1">
    <citation type="submission" date="2019-04" db="EMBL/GenBank/DDBJ databases">
        <authorList>
            <person name="Li Y."/>
            <person name="Wang J."/>
        </authorList>
    </citation>
    <scope>NUCLEOTIDE SEQUENCE [LARGE SCALE GENOMIC DNA]</scope>
    <source>
        <strain evidence="1 2">DSM 14668</strain>
    </source>
</reference>
<dbReference type="OrthoDB" id="5505317at2"/>
<dbReference type="Proteomes" id="UP000309215">
    <property type="component" value="Unassembled WGS sequence"/>
</dbReference>
<dbReference type="RefSeq" id="WP_136930646.1">
    <property type="nucleotide sequence ID" value="NZ_SSMQ01000020.1"/>
</dbReference>
<evidence type="ECO:0000313" key="2">
    <source>
        <dbReference type="Proteomes" id="UP000309215"/>
    </source>
</evidence>
<accession>A0A4V5PMQ4</accession>
<comment type="caution">
    <text evidence="1">The sequence shown here is derived from an EMBL/GenBank/DDBJ whole genome shotgun (WGS) entry which is preliminary data.</text>
</comment>
<evidence type="ECO:0000313" key="1">
    <source>
        <dbReference type="EMBL" id="TKD06218.1"/>
    </source>
</evidence>
<name>A0A4V5PMQ4_9BACT</name>
<keyword evidence="2" id="KW-1185">Reference proteome</keyword>